<reference evidence="10 11" key="1">
    <citation type="submission" date="2018-04" db="EMBL/GenBank/DDBJ databases">
        <title>The genome of golden apple snail Pomacea canaliculata provides insight into stress tolerance and invasive adaptation.</title>
        <authorList>
            <person name="Liu C."/>
            <person name="Liu B."/>
            <person name="Ren Y."/>
            <person name="Zhang Y."/>
            <person name="Wang H."/>
            <person name="Li S."/>
            <person name="Jiang F."/>
            <person name="Yin L."/>
            <person name="Zhang G."/>
            <person name="Qian W."/>
            <person name="Fan W."/>
        </authorList>
    </citation>
    <scope>NUCLEOTIDE SEQUENCE [LARGE SCALE GENOMIC DNA]</scope>
    <source>
        <strain evidence="10">SZHN2017</strain>
        <tissue evidence="10">Muscle</tissue>
    </source>
</reference>
<accession>A0A2T7PBT7</accession>
<comment type="similarity">
    <text evidence="1 7">Belongs to the MICOS complex subunit Mic60 family.</text>
</comment>
<dbReference type="EMBL" id="PZQS01000005">
    <property type="protein sequence ID" value="PVD30878.1"/>
    <property type="molecule type" value="Genomic_DNA"/>
</dbReference>
<evidence type="ECO:0000256" key="8">
    <source>
        <dbReference type="SAM" id="Coils"/>
    </source>
</evidence>
<keyword evidence="3 7" id="KW-0999">Mitochondrion inner membrane</keyword>
<evidence type="ECO:0000313" key="10">
    <source>
        <dbReference type="EMBL" id="PVD30878.1"/>
    </source>
</evidence>
<keyword evidence="6 7" id="KW-0472">Membrane</keyword>
<feature type="compositionally biased region" description="Pro residues" evidence="9">
    <location>
        <begin position="133"/>
        <end position="146"/>
    </location>
</feature>
<sequence length="734" mass="83992">MWKASTRLSSSIRSSRCKRAFSITKKKQEQKVDGKRVYYVHQPTFPPPQSTPPPCPPQPPPPPPPKESGGGGFGTFFRLLGVTTVGIGGVIGYAWYDPEFRKYLEKKVPYSKKFLDVVFEYLPNRSSYFPSTPEEPSPPPCPPPLSRPKKEDTRPLNLGPKEPEKKDDKCAQIEVPKEDPKITAERAKEEQRRLVEQRFREKEAEEAAENAALEVVLDNLIRKANEVVETTICIQKKQIDAVRKHTALLKQAMEDVSEILDKDHQWQQVAEAFKQRENISKEADKSVKEARETLDRLRSAIDDGKKNKVTHRNKVLNTAQETFTKVNNELKNAEKEVSRCECEARVLSKYKDLIERGRKQFAEELDSIMPDVKLGRRSKKLTEEELNALIAHAHRRIEQLQRTLAEQVAMEAKRIQDALEQQKKEEDLLTTKLVMIENERLKDTFAMEKQNWEANARVEFEKELRQQLARQAAAHSDHLKDVLCVQEQELNAQCEKRIHAKILEERQSFQTEVVGWIGRLKGIEAAVEARAESEKIARVAQDLWLSCIALNGVIRHGNEEAHEWENRLRPLKKEVEAVSDAGGKHPFVETIIQTIPEEALDRGVWTEDSLRERFPRVKKVCKRVAMIDDKGGSLFKFMLSYVQSLFVFDSVFAKTEEDLVNVNELDAFSALAHAEFWLERGDLETALRFMNQLKGEPRRVASDWIREAKLLLEARQAAYALTAFASASGLGTIF</sequence>
<evidence type="ECO:0000256" key="7">
    <source>
        <dbReference type="RuleBase" id="RU363000"/>
    </source>
</evidence>
<keyword evidence="8" id="KW-0175">Coiled coil</keyword>
<comment type="subcellular location">
    <subcellularLocation>
        <location evidence="7">Mitochondrion inner membrane</location>
        <topology evidence="7">Single-pass membrane protein</topology>
    </subcellularLocation>
</comment>
<comment type="function">
    <text evidence="7">Component of the MICOS complex, a large protein complex of the mitochondrial inner membrane that plays crucial roles in the maintenance of crista junctions, inner membrane architecture, and formation of contact sites to the outer membrane.</text>
</comment>
<feature type="transmembrane region" description="Helical" evidence="7">
    <location>
        <begin position="76"/>
        <end position="96"/>
    </location>
</feature>
<dbReference type="GO" id="GO:0042407">
    <property type="term" value="P:cristae formation"/>
    <property type="evidence" value="ECO:0007669"/>
    <property type="project" value="TreeGrafter"/>
</dbReference>
<comment type="subunit">
    <text evidence="7">Component of the mitochondrial contact site and cristae organizing system (MICOS) complex.</text>
</comment>
<dbReference type="OMA" id="WIKFREL"/>
<evidence type="ECO:0000256" key="3">
    <source>
        <dbReference type="ARBA" id="ARBA00022792"/>
    </source>
</evidence>
<keyword evidence="5 7" id="KW-0496">Mitochondrion</keyword>
<feature type="coiled-coil region" evidence="8">
    <location>
        <begin position="280"/>
        <end position="343"/>
    </location>
</feature>
<keyword evidence="2 7" id="KW-0812">Transmembrane</keyword>
<dbReference type="InterPro" id="IPR019133">
    <property type="entry name" value="MIC60"/>
</dbReference>
<dbReference type="STRING" id="400727.A0A2T7PBT7"/>
<evidence type="ECO:0000256" key="5">
    <source>
        <dbReference type="ARBA" id="ARBA00023128"/>
    </source>
</evidence>
<dbReference type="AlphaFoldDB" id="A0A2T7PBT7"/>
<comment type="caution">
    <text evidence="10">The sequence shown here is derived from an EMBL/GenBank/DDBJ whole genome shotgun (WGS) entry which is preliminary data.</text>
</comment>
<dbReference type="Proteomes" id="UP000245119">
    <property type="component" value="Linkage Group LG5"/>
</dbReference>
<keyword evidence="11" id="KW-1185">Reference proteome</keyword>
<feature type="region of interest" description="Disordered" evidence="9">
    <location>
        <begin position="128"/>
        <end position="170"/>
    </location>
</feature>
<evidence type="ECO:0000313" key="11">
    <source>
        <dbReference type="Proteomes" id="UP000245119"/>
    </source>
</evidence>
<evidence type="ECO:0000256" key="2">
    <source>
        <dbReference type="ARBA" id="ARBA00022692"/>
    </source>
</evidence>
<gene>
    <name evidence="10" type="ORF">C0Q70_10153</name>
</gene>
<organism evidence="10 11">
    <name type="scientific">Pomacea canaliculata</name>
    <name type="common">Golden apple snail</name>
    <dbReference type="NCBI Taxonomy" id="400727"/>
    <lineage>
        <taxon>Eukaryota</taxon>
        <taxon>Metazoa</taxon>
        <taxon>Spiralia</taxon>
        <taxon>Lophotrochozoa</taxon>
        <taxon>Mollusca</taxon>
        <taxon>Gastropoda</taxon>
        <taxon>Caenogastropoda</taxon>
        <taxon>Architaenioglossa</taxon>
        <taxon>Ampullarioidea</taxon>
        <taxon>Ampullariidae</taxon>
        <taxon>Pomacea</taxon>
    </lineage>
</organism>
<evidence type="ECO:0000256" key="4">
    <source>
        <dbReference type="ARBA" id="ARBA00022989"/>
    </source>
</evidence>
<proteinExistence type="inferred from homology"/>
<evidence type="ECO:0000256" key="9">
    <source>
        <dbReference type="SAM" id="MobiDB-lite"/>
    </source>
</evidence>
<feature type="compositionally biased region" description="Basic and acidic residues" evidence="9">
    <location>
        <begin position="161"/>
        <end position="170"/>
    </location>
</feature>
<dbReference type="PANTHER" id="PTHR15415">
    <property type="entry name" value="MITOFILIN"/>
    <property type="match status" value="1"/>
</dbReference>
<evidence type="ECO:0000256" key="6">
    <source>
        <dbReference type="ARBA" id="ARBA00023136"/>
    </source>
</evidence>
<dbReference type="Pfam" id="PF09731">
    <property type="entry name" value="Mitofilin"/>
    <property type="match status" value="1"/>
</dbReference>
<evidence type="ECO:0000256" key="1">
    <source>
        <dbReference type="ARBA" id="ARBA00010877"/>
    </source>
</evidence>
<protein>
    <recommendedName>
        <fullName evidence="7">MICOS complex subunit MIC60</fullName>
    </recommendedName>
    <alternativeName>
        <fullName evidence="7">Mitofilin</fullName>
    </alternativeName>
</protein>
<name>A0A2T7PBT7_POMCA</name>
<dbReference type="GO" id="GO:0061617">
    <property type="term" value="C:MICOS complex"/>
    <property type="evidence" value="ECO:0007669"/>
    <property type="project" value="TreeGrafter"/>
</dbReference>
<keyword evidence="4 7" id="KW-1133">Transmembrane helix</keyword>
<feature type="compositionally biased region" description="Pro residues" evidence="9">
    <location>
        <begin position="44"/>
        <end position="66"/>
    </location>
</feature>
<feature type="region of interest" description="Disordered" evidence="9">
    <location>
        <begin position="40"/>
        <end position="72"/>
    </location>
</feature>
<dbReference type="OrthoDB" id="10261039at2759"/>
<feature type="coiled-coil region" evidence="8">
    <location>
        <begin position="383"/>
        <end position="439"/>
    </location>
</feature>
<dbReference type="PANTHER" id="PTHR15415:SF7">
    <property type="entry name" value="MICOS COMPLEX SUBUNIT MIC60"/>
    <property type="match status" value="1"/>
</dbReference>